<dbReference type="PANTHER" id="PTHR20883:SF15">
    <property type="entry name" value="PHYTANOYL-COA DIOXYGENASE DOMAIN-CONTAINING PROTEIN 1"/>
    <property type="match status" value="1"/>
</dbReference>
<keyword evidence="6" id="KW-1185">Reference proteome</keyword>
<evidence type="ECO:0000256" key="4">
    <source>
        <dbReference type="ARBA" id="ARBA00038356"/>
    </source>
</evidence>
<keyword evidence="3" id="KW-0408">Iron</keyword>
<name>A0A6J8ELH0_MYTCO</name>
<dbReference type="InterPro" id="IPR008775">
    <property type="entry name" value="Phytyl_CoA_dOase-like"/>
</dbReference>
<evidence type="ECO:0000256" key="2">
    <source>
        <dbReference type="ARBA" id="ARBA00022723"/>
    </source>
</evidence>
<dbReference type="GO" id="GO:0046872">
    <property type="term" value="F:metal ion binding"/>
    <property type="evidence" value="ECO:0007669"/>
    <property type="project" value="UniProtKB-KW"/>
</dbReference>
<protein>
    <submittedName>
        <fullName evidence="5">Phytanoyl-CoA dioxygenase 2,Phytanoyl-CoA dioxygenase domain-containing protein 1,Phytanoyl-CoA dioxygenase 1,Phytanoyl-CoA dioxygenase domain-containing protein 1 homolog,Phytanoyl-CoA dioxygenase</fullName>
    </submittedName>
</protein>
<evidence type="ECO:0000313" key="6">
    <source>
        <dbReference type="Proteomes" id="UP000507470"/>
    </source>
</evidence>
<dbReference type="EMBL" id="CACVKT020009165">
    <property type="protein sequence ID" value="CAC5420726.1"/>
    <property type="molecule type" value="Genomic_DNA"/>
</dbReference>
<dbReference type="Gene3D" id="2.60.120.620">
    <property type="entry name" value="q2cbj1_9rhob like domain"/>
    <property type="match status" value="1"/>
</dbReference>
<proteinExistence type="inferred from homology"/>
<dbReference type="GO" id="GO:0051213">
    <property type="term" value="F:dioxygenase activity"/>
    <property type="evidence" value="ECO:0007669"/>
    <property type="project" value="UniProtKB-KW"/>
</dbReference>
<evidence type="ECO:0000313" key="5">
    <source>
        <dbReference type="EMBL" id="CAC5420726.1"/>
    </source>
</evidence>
<comment type="cofactor">
    <cofactor evidence="1">
        <name>Fe cation</name>
        <dbReference type="ChEBI" id="CHEBI:24875"/>
    </cofactor>
</comment>
<gene>
    <name evidence="5" type="ORF">MCOR_52924</name>
</gene>
<evidence type="ECO:0000256" key="1">
    <source>
        <dbReference type="ARBA" id="ARBA00001962"/>
    </source>
</evidence>
<keyword evidence="5" id="KW-0223">Dioxygenase</keyword>
<comment type="similarity">
    <text evidence="4">Belongs to the PhyH family. PHYHD1 subfamily.</text>
</comment>
<sequence length="292" mass="33443">MALSEKQVQKFMEDGYLLIENFITDAEADIIREECGKVVDNMNPDEHNTVFTTLEMKRTSDDYFLNSGDKIRFFFEDGARDEQGKLKVEKHLSLNKIGHALHVLNPVFKKLTFDERIKAIAKSINLVDPVVCQSMYIFKQPGIGGEVIPHQDSTFLYTDPMKLFGIWIALEDAAIENGCLYFIPGSHKSGIYGNRRMIRNPDKSEVQSTCIFRGEAEKFDDNKWVPAPVKKGGLVLIHGEVVHKSERNTSDRSRNIYTFHVYDQKNTKWSEENWLQPTEAVPFTPLYATSPE</sequence>
<keyword evidence="2" id="KW-0479">Metal-binding</keyword>
<dbReference type="OrthoDB" id="445007at2759"/>
<evidence type="ECO:0000256" key="3">
    <source>
        <dbReference type="ARBA" id="ARBA00023004"/>
    </source>
</evidence>
<dbReference type="Pfam" id="PF05721">
    <property type="entry name" value="PhyH"/>
    <property type="match status" value="1"/>
</dbReference>
<keyword evidence="5" id="KW-0560">Oxidoreductase</keyword>
<dbReference type="AlphaFoldDB" id="A0A6J8ELH0"/>
<dbReference type="SUPFAM" id="SSF51197">
    <property type="entry name" value="Clavaminate synthase-like"/>
    <property type="match status" value="1"/>
</dbReference>
<dbReference type="PANTHER" id="PTHR20883">
    <property type="entry name" value="PHYTANOYL-COA DIOXYGENASE DOMAIN CONTAINING 1"/>
    <property type="match status" value="1"/>
</dbReference>
<reference evidence="5 6" key="1">
    <citation type="submission" date="2020-06" db="EMBL/GenBank/DDBJ databases">
        <authorList>
            <person name="Li R."/>
            <person name="Bekaert M."/>
        </authorList>
    </citation>
    <scope>NUCLEOTIDE SEQUENCE [LARGE SCALE GENOMIC DNA]</scope>
    <source>
        <strain evidence="6">wild</strain>
    </source>
</reference>
<dbReference type="Proteomes" id="UP000507470">
    <property type="component" value="Unassembled WGS sequence"/>
</dbReference>
<accession>A0A6J8ELH0</accession>
<organism evidence="5 6">
    <name type="scientific">Mytilus coruscus</name>
    <name type="common">Sea mussel</name>
    <dbReference type="NCBI Taxonomy" id="42192"/>
    <lineage>
        <taxon>Eukaryota</taxon>
        <taxon>Metazoa</taxon>
        <taxon>Spiralia</taxon>
        <taxon>Lophotrochozoa</taxon>
        <taxon>Mollusca</taxon>
        <taxon>Bivalvia</taxon>
        <taxon>Autobranchia</taxon>
        <taxon>Pteriomorphia</taxon>
        <taxon>Mytilida</taxon>
        <taxon>Mytiloidea</taxon>
        <taxon>Mytilidae</taxon>
        <taxon>Mytilinae</taxon>
        <taxon>Mytilus</taxon>
    </lineage>
</organism>